<dbReference type="RefSeq" id="WP_225996731.1">
    <property type="nucleotide sequence ID" value="NZ_CABFNB010000087.1"/>
</dbReference>
<gene>
    <name evidence="1" type="ORF">EMEDMD4_220082</name>
</gene>
<keyword evidence="1" id="KW-0808">Transferase</keyword>
<dbReference type="PANTHER" id="PTHR32385">
    <property type="entry name" value="MANNOSYL PHOSPHORYLINOSITOL CERAMIDE SYNTHASE"/>
    <property type="match status" value="1"/>
</dbReference>
<dbReference type="EC" id="2.4.-.-" evidence="1"/>
<dbReference type="Gene3D" id="3.90.550.20">
    <property type="match status" value="1"/>
</dbReference>
<dbReference type="Proteomes" id="UP000507954">
    <property type="component" value="Unassembled WGS sequence"/>
</dbReference>
<dbReference type="GO" id="GO:0051999">
    <property type="term" value="P:mannosyl-inositol phosphorylceramide biosynthetic process"/>
    <property type="evidence" value="ECO:0007669"/>
    <property type="project" value="TreeGrafter"/>
</dbReference>
<reference evidence="1" key="1">
    <citation type="submission" date="2019-06" db="EMBL/GenBank/DDBJ databases">
        <authorList>
            <person name="Le Quere A."/>
            <person name="Colella S."/>
        </authorList>
    </citation>
    <scope>NUCLEOTIDE SEQUENCE</scope>
    <source>
        <strain evidence="1">EmedicaeMD41</strain>
    </source>
</reference>
<dbReference type="GO" id="GO:0016020">
    <property type="term" value="C:membrane"/>
    <property type="evidence" value="ECO:0007669"/>
    <property type="project" value="GOC"/>
</dbReference>
<dbReference type="EMBL" id="CABFNB010000087">
    <property type="protein sequence ID" value="VTZ60964.1"/>
    <property type="molecule type" value="Genomic_DNA"/>
</dbReference>
<accession>A0A508WUC1</accession>
<dbReference type="InterPro" id="IPR029044">
    <property type="entry name" value="Nucleotide-diphossugar_trans"/>
</dbReference>
<dbReference type="InterPro" id="IPR008441">
    <property type="entry name" value="AfumC-like_glycosyl_Trfase"/>
</dbReference>
<dbReference type="PANTHER" id="PTHR32385:SF15">
    <property type="entry name" value="INOSITOL PHOSPHOCERAMIDE MANNOSYLTRANSFERASE 1"/>
    <property type="match status" value="1"/>
</dbReference>
<dbReference type="InterPro" id="IPR051706">
    <property type="entry name" value="Glycosyltransferase_domain"/>
</dbReference>
<dbReference type="AlphaFoldDB" id="A0A508WUC1"/>
<proteinExistence type="predicted"/>
<sequence length="301" mass="35481">MSEAQQSIMDETCFFFDFFLIWKKLSHSIRRSIVGNQKLHERNYRISFDKIPKKIPRIILIYWDKPVEYAPEIVLYAVSSWKKKNPSWDVRVLSDSNVGEFVDLPPHRNDRKIQWRADLIRIALLRKYGGVWVDATTFCVKPLDEWLPTLMGSGFFAYVDSYPGRAVTISFLAAVPQNYLVAKWSRLMLRYYSKRGKLRHYFWVMYLFEYIIRTDRKACAIWEATPKLTLKGPVILKRLLTQPSLVERIPEDIDETAIPWLKISSGTKVTNQEILEAIESRRDFDLRRVAEIECQKHPSEL</sequence>
<keyword evidence="1" id="KW-0328">Glycosyltransferase</keyword>
<dbReference type="SUPFAM" id="SSF53448">
    <property type="entry name" value="Nucleotide-diphospho-sugar transferases"/>
    <property type="match status" value="1"/>
</dbReference>
<evidence type="ECO:0000313" key="1">
    <source>
        <dbReference type="EMBL" id="VTZ60964.1"/>
    </source>
</evidence>
<name>A0A508WUC1_9HYPH</name>
<organism evidence="1">
    <name type="scientific">Sinorhizobium medicae</name>
    <dbReference type="NCBI Taxonomy" id="110321"/>
    <lineage>
        <taxon>Bacteria</taxon>
        <taxon>Pseudomonadati</taxon>
        <taxon>Pseudomonadota</taxon>
        <taxon>Alphaproteobacteria</taxon>
        <taxon>Hyphomicrobiales</taxon>
        <taxon>Rhizobiaceae</taxon>
        <taxon>Sinorhizobium/Ensifer group</taxon>
        <taxon>Sinorhizobium</taxon>
    </lineage>
</organism>
<dbReference type="Pfam" id="PF05704">
    <property type="entry name" value="Caps_synth"/>
    <property type="match status" value="1"/>
</dbReference>
<dbReference type="GO" id="GO:0000030">
    <property type="term" value="F:mannosyltransferase activity"/>
    <property type="evidence" value="ECO:0007669"/>
    <property type="project" value="TreeGrafter"/>
</dbReference>
<protein>
    <submittedName>
        <fullName evidence="1">Putative glycosyltransferase C2F3.01</fullName>
        <ecNumber evidence="1">2.4.-.-</ecNumber>
    </submittedName>
</protein>